<accession>A0A6A8GEH8</accession>
<gene>
    <name evidence="2" type="ORF">GJR96_06130</name>
</gene>
<evidence type="ECO:0000256" key="1">
    <source>
        <dbReference type="SAM" id="Phobius"/>
    </source>
</evidence>
<dbReference type="AlphaFoldDB" id="A0A6A8GEH8"/>
<evidence type="ECO:0000313" key="3">
    <source>
        <dbReference type="Proteomes" id="UP000439022"/>
    </source>
</evidence>
<sequence length="91" mass="9496">MIDVWTGVLVVARLVLLVVGIATTGVAYRAYRTTGAAHLRAATAGFGLITVGVFVEGVLFQVASLTLTQVHTVESLAIAAGFIVLLRSLVE</sequence>
<comment type="caution">
    <text evidence="2">The sequence shown here is derived from an EMBL/GenBank/DDBJ whole genome shotgun (WGS) entry which is preliminary data.</text>
</comment>
<reference evidence="2 3" key="1">
    <citation type="submission" date="2019-11" db="EMBL/GenBank/DDBJ databases">
        <title>Whole genome sequence of Haloferax sp. MBLA0076.</title>
        <authorList>
            <person name="Seo M.-J."/>
            <person name="Cho E.-S."/>
        </authorList>
    </citation>
    <scope>NUCLEOTIDE SEQUENCE [LARGE SCALE GENOMIC DNA]</scope>
    <source>
        <strain evidence="2 3">MBLA0076</strain>
    </source>
</reference>
<organism evidence="2 3">
    <name type="scientific">Haloferax litoreum</name>
    <dbReference type="NCBI Taxonomy" id="2666140"/>
    <lineage>
        <taxon>Archaea</taxon>
        <taxon>Methanobacteriati</taxon>
        <taxon>Methanobacteriota</taxon>
        <taxon>Stenosarchaea group</taxon>
        <taxon>Halobacteria</taxon>
        <taxon>Halobacteriales</taxon>
        <taxon>Haloferacaceae</taxon>
        <taxon>Haloferax</taxon>
    </lineage>
</organism>
<dbReference type="Pfam" id="PF24365">
    <property type="entry name" value="DUF7521"/>
    <property type="match status" value="1"/>
</dbReference>
<keyword evidence="1" id="KW-1133">Transmembrane helix</keyword>
<dbReference type="Proteomes" id="UP000439022">
    <property type="component" value="Unassembled WGS sequence"/>
</dbReference>
<proteinExistence type="predicted"/>
<feature type="transmembrane region" description="Helical" evidence="1">
    <location>
        <begin position="43"/>
        <end position="63"/>
    </location>
</feature>
<keyword evidence="3" id="KW-1185">Reference proteome</keyword>
<protein>
    <submittedName>
        <fullName evidence="2">Uncharacterized protein</fullName>
    </submittedName>
</protein>
<dbReference type="InterPro" id="IPR055943">
    <property type="entry name" value="DUF7521"/>
</dbReference>
<dbReference type="RefSeq" id="WP_151162128.1">
    <property type="nucleotide sequence ID" value="NZ_WKJO01000001.1"/>
</dbReference>
<name>A0A6A8GEH8_9EURY</name>
<keyword evidence="1" id="KW-0812">Transmembrane</keyword>
<feature type="transmembrane region" description="Helical" evidence="1">
    <location>
        <begin position="6"/>
        <end position="31"/>
    </location>
</feature>
<evidence type="ECO:0000313" key="2">
    <source>
        <dbReference type="EMBL" id="MRX21533.1"/>
    </source>
</evidence>
<feature type="transmembrane region" description="Helical" evidence="1">
    <location>
        <begin position="69"/>
        <end position="90"/>
    </location>
</feature>
<dbReference type="EMBL" id="WKJO01000001">
    <property type="protein sequence ID" value="MRX21533.1"/>
    <property type="molecule type" value="Genomic_DNA"/>
</dbReference>
<keyword evidence="1" id="KW-0472">Membrane</keyword>